<reference evidence="3 4" key="1">
    <citation type="submission" date="2016-07" db="EMBL/GenBank/DDBJ databases">
        <title>Genome and transcriptome analysis of iron-reducing fermentative bacteria Anoxybacter fermentans.</title>
        <authorList>
            <person name="Zeng X."/>
            <person name="Shao Z."/>
        </authorList>
    </citation>
    <scope>NUCLEOTIDE SEQUENCE [LARGE SCALE GENOMIC DNA]</scope>
    <source>
        <strain evidence="3 4">DY22613</strain>
    </source>
</reference>
<organism evidence="3 4">
    <name type="scientific">Anoxybacter fermentans</name>
    <dbReference type="NCBI Taxonomy" id="1323375"/>
    <lineage>
        <taxon>Bacteria</taxon>
        <taxon>Bacillati</taxon>
        <taxon>Bacillota</taxon>
        <taxon>Clostridia</taxon>
        <taxon>Halanaerobiales</taxon>
        <taxon>Anoxybacter</taxon>
    </lineage>
</organism>
<dbReference type="InterPro" id="IPR006680">
    <property type="entry name" value="Amidohydro-rel"/>
</dbReference>
<gene>
    <name evidence="3" type="ORF">BBF96_04325</name>
</gene>
<feature type="domain" description="Amidohydrolase-related" evidence="2">
    <location>
        <begin position="94"/>
        <end position="282"/>
    </location>
</feature>
<accession>A0A3Q9HPE3</accession>
<evidence type="ECO:0000256" key="1">
    <source>
        <dbReference type="ARBA" id="ARBA00023239"/>
    </source>
</evidence>
<dbReference type="PANTHER" id="PTHR21240">
    <property type="entry name" value="2-AMINO-3-CARBOXYLMUCONATE-6-SEMIALDEHYDE DECARBOXYLASE"/>
    <property type="match status" value="1"/>
</dbReference>
<sequence length="290" mass="33408">MKIIDVHLHFSNIKVFKDTANEMSHLDYSAKGLKKEFSEANVIIGIGMGLTETEEESFPDFLSFNPMGLDLTEEIPEFLVYCAGINPVRLEGDSREKELLNIEKELKKGLVVGIKVYAGYYPYYVYDPVYEPIYELARKYNMPVVIHSGDTYSDRGLLKYSHPLNIDEVAVKYRDVNFVIAHFGDPWVMDTAELISKNPNVYADLSGLIVGDEREINRFKSIPLFVDHIKRGLVYADNYEKILFGSDWPLVPIKPYIEFVKSIIPEEFYENVFYKNALNVFPGLKRNLDF</sequence>
<protein>
    <submittedName>
        <fullName evidence="3">Amidohydrolase</fullName>
    </submittedName>
</protein>
<dbReference type="GO" id="GO:0016831">
    <property type="term" value="F:carboxy-lyase activity"/>
    <property type="evidence" value="ECO:0007669"/>
    <property type="project" value="InterPro"/>
</dbReference>
<proteinExistence type="predicted"/>
<dbReference type="InterPro" id="IPR032465">
    <property type="entry name" value="ACMSD"/>
</dbReference>
<dbReference type="Gene3D" id="3.20.20.140">
    <property type="entry name" value="Metal-dependent hydrolases"/>
    <property type="match status" value="1"/>
</dbReference>
<keyword evidence="4" id="KW-1185">Reference proteome</keyword>
<keyword evidence="3" id="KW-0378">Hydrolase</keyword>
<dbReference type="InterPro" id="IPR032466">
    <property type="entry name" value="Metal_Hydrolase"/>
</dbReference>
<dbReference type="GO" id="GO:0016787">
    <property type="term" value="F:hydrolase activity"/>
    <property type="evidence" value="ECO:0007669"/>
    <property type="project" value="UniProtKB-KW"/>
</dbReference>
<evidence type="ECO:0000313" key="4">
    <source>
        <dbReference type="Proteomes" id="UP000267250"/>
    </source>
</evidence>
<evidence type="ECO:0000259" key="2">
    <source>
        <dbReference type="Pfam" id="PF04909"/>
    </source>
</evidence>
<dbReference type="KEGG" id="aft:BBF96_04325"/>
<dbReference type="RefSeq" id="WP_127016014.1">
    <property type="nucleotide sequence ID" value="NZ_CP016379.1"/>
</dbReference>
<dbReference type="AlphaFoldDB" id="A0A3Q9HPE3"/>
<keyword evidence="1" id="KW-0456">Lyase</keyword>
<dbReference type="OrthoDB" id="9771932at2"/>
<dbReference type="PANTHER" id="PTHR21240:SF19">
    <property type="entry name" value="CATALYTIC_ HYDROLASE"/>
    <property type="match status" value="1"/>
</dbReference>
<dbReference type="Proteomes" id="UP000267250">
    <property type="component" value="Chromosome"/>
</dbReference>
<dbReference type="EMBL" id="CP016379">
    <property type="protein sequence ID" value="AZR72683.1"/>
    <property type="molecule type" value="Genomic_DNA"/>
</dbReference>
<dbReference type="CDD" id="cd01292">
    <property type="entry name" value="metallo-dependent_hydrolases"/>
    <property type="match status" value="1"/>
</dbReference>
<evidence type="ECO:0000313" key="3">
    <source>
        <dbReference type="EMBL" id="AZR72683.1"/>
    </source>
</evidence>
<dbReference type="Pfam" id="PF04909">
    <property type="entry name" value="Amidohydro_2"/>
    <property type="match status" value="1"/>
</dbReference>
<name>A0A3Q9HPE3_9FIRM</name>
<dbReference type="SUPFAM" id="SSF51556">
    <property type="entry name" value="Metallo-dependent hydrolases"/>
    <property type="match status" value="1"/>
</dbReference>